<dbReference type="InterPro" id="IPR043129">
    <property type="entry name" value="ATPase_NBD"/>
</dbReference>
<keyword evidence="3" id="KW-1185">Reference proteome</keyword>
<dbReference type="InterPro" id="IPR018484">
    <property type="entry name" value="FGGY_N"/>
</dbReference>
<dbReference type="InterPro" id="IPR011705">
    <property type="entry name" value="BACK"/>
</dbReference>
<dbReference type="PANTHER" id="PTHR46306:SF1">
    <property type="entry name" value="BTB_POZ DOMAIN-CONTAINING PROTEIN 9"/>
    <property type="match status" value="1"/>
</dbReference>
<dbReference type="Pfam" id="PF00651">
    <property type="entry name" value="BTB"/>
    <property type="match status" value="1"/>
</dbReference>
<dbReference type="Pfam" id="PF08321">
    <property type="entry name" value="PPP5"/>
    <property type="match status" value="1"/>
</dbReference>
<gene>
    <name evidence="2" type="ORF">B4U79_15034</name>
</gene>
<dbReference type="PANTHER" id="PTHR46306">
    <property type="entry name" value="BTB/POZ DOMAIN-CONTAINING PROTEIN 9"/>
    <property type="match status" value="1"/>
</dbReference>
<dbReference type="OrthoDB" id="5422795at2759"/>
<dbReference type="SMART" id="SM00225">
    <property type="entry name" value="BTB"/>
    <property type="match status" value="1"/>
</dbReference>
<reference evidence="2 3" key="1">
    <citation type="journal article" date="2018" name="Gigascience">
        <title>Genomes of trombidid mites reveal novel predicted allergens and laterally-transferred genes associated with secondary metabolism.</title>
        <authorList>
            <person name="Dong X."/>
            <person name="Chaisiri K."/>
            <person name="Xia D."/>
            <person name="Armstrong S.D."/>
            <person name="Fang Y."/>
            <person name="Donnelly M.J."/>
            <person name="Kadowaki T."/>
            <person name="McGarry J.W."/>
            <person name="Darby A.C."/>
            <person name="Makepeace B.L."/>
        </authorList>
    </citation>
    <scope>NUCLEOTIDE SEQUENCE [LARGE SCALE GENOMIC DNA]</scope>
    <source>
        <strain evidence="2">UoL-WK</strain>
    </source>
</reference>
<dbReference type="GO" id="GO:0005737">
    <property type="term" value="C:cytoplasm"/>
    <property type="evidence" value="ECO:0007669"/>
    <property type="project" value="TreeGrafter"/>
</dbReference>
<dbReference type="SUPFAM" id="SSF53067">
    <property type="entry name" value="Actin-like ATPase domain"/>
    <property type="match status" value="1"/>
</dbReference>
<protein>
    <recommendedName>
        <fullName evidence="1">BTB domain-containing protein</fullName>
    </recommendedName>
</protein>
<dbReference type="SUPFAM" id="SSF54695">
    <property type="entry name" value="POZ domain"/>
    <property type="match status" value="1"/>
</dbReference>
<dbReference type="GO" id="GO:0005975">
    <property type="term" value="P:carbohydrate metabolic process"/>
    <property type="evidence" value="ECO:0007669"/>
    <property type="project" value="InterPro"/>
</dbReference>
<comment type="caution">
    <text evidence="2">The sequence shown here is derived from an EMBL/GenBank/DDBJ whole genome shotgun (WGS) entry which is preliminary data.</text>
</comment>
<dbReference type="EMBL" id="NCKU01017463">
    <property type="protein sequence ID" value="RWR98980.1"/>
    <property type="molecule type" value="Genomic_DNA"/>
</dbReference>
<dbReference type="Pfam" id="PF00370">
    <property type="entry name" value="FGGY_N"/>
    <property type="match status" value="1"/>
</dbReference>
<dbReference type="Proteomes" id="UP000285301">
    <property type="component" value="Unassembled WGS sequence"/>
</dbReference>
<proteinExistence type="predicted"/>
<dbReference type="PROSITE" id="PS50097">
    <property type="entry name" value="BTB"/>
    <property type="match status" value="1"/>
</dbReference>
<feature type="non-terminal residue" evidence="2">
    <location>
        <position position="425"/>
    </location>
</feature>
<dbReference type="Gene3D" id="1.25.40.420">
    <property type="match status" value="1"/>
</dbReference>
<dbReference type="STRING" id="1965070.A0A3S3RD77"/>
<dbReference type="Gene3D" id="3.30.420.40">
    <property type="match status" value="1"/>
</dbReference>
<dbReference type="InterPro" id="IPR000210">
    <property type="entry name" value="BTB/POZ_dom"/>
</dbReference>
<dbReference type="Pfam" id="PF07707">
    <property type="entry name" value="BACK"/>
    <property type="match status" value="1"/>
</dbReference>
<evidence type="ECO:0000313" key="3">
    <source>
        <dbReference type="Proteomes" id="UP000285301"/>
    </source>
</evidence>
<dbReference type="InterPro" id="IPR013235">
    <property type="entry name" value="PPP_dom"/>
</dbReference>
<dbReference type="InterPro" id="IPR052407">
    <property type="entry name" value="BTB_POZ_domain_cont_9"/>
</dbReference>
<feature type="domain" description="BTB" evidence="1">
    <location>
        <begin position="180"/>
        <end position="264"/>
    </location>
</feature>
<dbReference type="AlphaFoldDB" id="A0A3S3RD77"/>
<dbReference type="InterPro" id="IPR011333">
    <property type="entry name" value="SKP1/BTB/POZ_sf"/>
</dbReference>
<organism evidence="2 3">
    <name type="scientific">Dinothrombium tinctorium</name>
    <dbReference type="NCBI Taxonomy" id="1965070"/>
    <lineage>
        <taxon>Eukaryota</taxon>
        <taxon>Metazoa</taxon>
        <taxon>Ecdysozoa</taxon>
        <taxon>Arthropoda</taxon>
        <taxon>Chelicerata</taxon>
        <taxon>Arachnida</taxon>
        <taxon>Acari</taxon>
        <taxon>Acariformes</taxon>
        <taxon>Trombidiformes</taxon>
        <taxon>Prostigmata</taxon>
        <taxon>Anystina</taxon>
        <taxon>Parasitengona</taxon>
        <taxon>Trombidioidea</taxon>
        <taxon>Trombidiidae</taxon>
        <taxon>Dinothrombium</taxon>
    </lineage>
</organism>
<dbReference type="Gene3D" id="3.30.710.10">
    <property type="entry name" value="Potassium Channel Kv1.1, Chain A"/>
    <property type="match status" value="1"/>
</dbReference>
<dbReference type="GO" id="GO:0016301">
    <property type="term" value="F:kinase activity"/>
    <property type="evidence" value="ECO:0007669"/>
    <property type="project" value="InterPro"/>
</dbReference>
<accession>A0A3S3RD77</accession>
<evidence type="ECO:0000313" key="2">
    <source>
        <dbReference type="EMBL" id="RWR98980.1"/>
    </source>
</evidence>
<evidence type="ECO:0000259" key="1">
    <source>
        <dbReference type="PROSITE" id="PS50097"/>
    </source>
</evidence>
<sequence>MVRDLGPLVGAIDQGTSSSRFLVFAENSGELITYHQIEMKKICVKEGWLRLLDIDVNSIKAVGLCNQRETTVVWDKKTGKPLHNAIVWLDNRTKLTLKAITGEQLLTYPWDKDALLKYNEFAELIDIEEDYKGPRLDDKITPELMKDVKKAFKEGKKLHRKYAYKIILVVEHNVCGPYECNVLHSSKHSFTDSKNVVRANSVLLAASCPYFKTLLFGHADCKDEAEGRNITNKTVNLVNFNEESKRFFLLFLKYVYKGDIDIGSLSEDELIGVYSLSREFKFPELAHILSNALSSVFLCVENVGKIFDMAKRYDLRDLLKRCIPFAEINSTKILSNDDLRVKLPYQLVDELFKSDTFYVNEEVQLFIALDKWSKSNSTVDPSCALDSIRLEHIDAKCFGIHCKNSDLSDVDKWFEVHASESKRPK</sequence>
<name>A0A3S3RD77_9ACAR</name>